<keyword evidence="3" id="KW-1185">Reference proteome</keyword>
<dbReference type="InterPro" id="IPR025649">
    <property type="entry name" value="DUF4360"/>
</dbReference>
<gene>
    <name evidence="2" type="ORF">FXF69_22755</name>
</gene>
<evidence type="ECO:0000313" key="3">
    <source>
        <dbReference type="Proteomes" id="UP000323380"/>
    </source>
</evidence>
<dbReference type="Proteomes" id="UP000323380">
    <property type="component" value="Unassembled WGS sequence"/>
</dbReference>
<dbReference type="EMBL" id="VSFG01000004">
    <property type="protein sequence ID" value="TYB44949.1"/>
    <property type="molecule type" value="Genomic_DNA"/>
</dbReference>
<feature type="signal peptide" evidence="1">
    <location>
        <begin position="1"/>
        <end position="27"/>
    </location>
</feature>
<feature type="chain" id="PRO_5022899048" evidence="1">
    <location>
        <begin position="28"/>
        <end position="217"/>
    </location>
</feature>
<dbReference type="PANTHER" id="PTHR38847">
    <property type="match status" value="1"/>
</dbReference>
<protein>
    <submittedName>
        <fullName evidence="2">DUF4360 domain-containing protein</fullName>
    </submittedName>
</protein>
<name>A0A5D0NKX0_9ACTN</name>
<dbReference type="Pfam" id="PF14273">
    <property type="entry name" value="DUF4360"/>
    <property type="match status" value="1"/>
</dbReference>
<organism evidence="2 3">
    <name type="scientific">Actinomadura chibensis</name>
    <dbReference type="NCBI Taxonomy" id="392828"/>
    <lineage>
        <taxon>Bacteria</taxon>
        <taxon>Bacillati</taxon>
        <taxon>Actinomycetota</taxon>
        <taxon>Actinomycetes</taxon>
        <taxon>Streptosporangiales</taxon>
        <taxon>Thermomonosporaceae</taxon>
        <taxon>Actinomadura</taxon>
    </lineage>
</organism>
<sequence length="217" mass="22903">MRKGIAFTAAAVAAVSMAAAPAVPASASAPRLVRGPDGVTVEVVTVNGSGCPIGTAAVAVSPDKEAFTVTYSDYTAQAGGDSKPTDSRKNCQLALKVHVPQGFTYAIASADYRGFGYLEKGAKGTQKASYYFQGNAQTTSATHSIQSPLNDNWQFSDSVPVAQLVWKKCGEERNFNINTELRVDAGTSDPSKVSFLAMDSTDGSIKTIYHFSWKTCP</sequence>
<dbReference type="PANTHER" id="PTHR38847:SF1">
    <property type="entry name" value="PSEUDOURIDINE SYNTHASE RSUA_RLUA-LIKE DOMAIN-CONTAINING PROTEIN"/>
    <property type="match status" value="1"/>
</dbReference>
<dbReference type="AlphaFoldDB" id="A0A5D0NKX0"/>
<comment type="caution">
    <text evidence="2">The sequence shown here is derived from an EMBL/GenBank/DDBJ whole genome shotgun (WGS) entry which is preliminary data.</text>
</comment>
<keyword evidence="1" id="KW-0732">Signal</keyword>
<dbReference type="STRING" id="1220554.GCA_001552135_02798"/>
<dbReference type="RefSeq" id="WP_067890477.1">
    <property type="nucleotide sequence ID" value="NZ_VSFG01000004.1"/>
</dbReference>
<evidence type="ECO:0000313" key="2">
    <source>
        <dbReference type="EMBL" id="TYB44949.1"/>
    </source>
</evidence>
<evidence type="ECO:0000256" key="1">
    <source>
        <dbReference type="SAM" id="SignalP"/>
    </source>
</evidence>
<accession>A0A5D0NKX0</accession>
<reference evidence="2 3" key="1">
    <citation type="submission" date="2019-08" db="EMBL/GenBank/DDBJ databases">
        <title>Actinomadura sp. nov. CYP1-5 isolated from mountain soil.</title>
        <authorList>
            <person name="Songsumanus A."/>
            <person name="Kuncharoen N."/>
            <person name="Kudo T."/>
            <person name="Yuki M."/>
            <person name="Igarashi Y."/>
            <person name="Tanasupawat S."/>
        </authorList>
    </citation>
    <scope>NUCLEOTIDE SEQUENCE [LARGE SCALE GENOMIC DNA]</scope>
    <source>
        <strain evidence="2 3">JCM 14158</strain>
    </source>
</reference>
<proteinExistence type="predicted"/>